<dbReference type="AlphaFoldDB" id="A0A172T8E3"/>
<keyword evidence="12" id="KW-1185">Reference proteome</keyword>
<evidence type="ECO:0000256" key="7">
    <source>
        <dbReference type="ARBA" id="ARBA00029618"/>
    </source>
</evidence>
<dbReference type="InterPro" id="IPR024561">
    <property type="entry name" value="Pullul_strch_C"/>
</dbReference>
<dbReference type="OrthoDB" id="9761875at2"/>
<dbReference type="GO" id="GO:0030246">
    <property type="term" value="F:carbohydrate binding"/>
    <property type="evidence" value="ECO:0007669"/>
    <property type="project" value="InterPro"/>
</dbReference>
<gene>
    <name evidence="11" type="ORF">SU48_04935</name>
</gene>
<dbReference type="PATRIC" id="fig|1182568.3.peg.1024"/>
<comment type="similarity">
    <text evidence="1">Belongs to the glycosyl hydrolase 13 family.</text>
</comment>
<dbReference type="Gene3D" id="3.20.20.80">
    <property type="entry name" value="Glycosidases"/>
    <property type="match status" value="1"/>
</dbReference>
<evidence type="ECO:0000256" key="3">
    <source>
        <dbReference type="ARBA" id="ARBA00022801"/>
    </source>
</evidence>
<dbReference type="CDD" id="cd11341">
    <property type="entry name" value="AmyAc_Pullulanase_LD-like"/>
    <property type="match status" value="1"/>
</dbReference>
<feature type="domain" description="Glycosyl hydrolase family 13 catalytic" evidence="10">
    <location>
        <begin position="692"/>
        <end position="1075"/>
    </location>
</feature>
<dbReference type="NCBIfam" id="TIGR02103">
    <property type="entry name" value="pullul_strch"/>
    <property type="match status" value="1"/>
</dbReference>
<keyword evidence="3" id="KW-0378">Hydrolase</keyword>
<dbReference type="SUPFAM" id="SSF51011">
    <property type="entry name" value="Glycosyl hydrolase domain"/>
    <property type="match status" value="1"/>
</dbReference>
<evidence type="ECO:0000256" key="6">
    <source>
        <dbReference type="ARBA" id="ARBA00024062"/>
    </source>
</evidence>
<dbReference type="InterPro" id="IPR013784">
    <property type="entry name" value="Carb-bd-like_fold"/>
</dbReference>
<dbReference type="Gene3D" id="2.60.40.1180">
    <property type="entry name" value="Golgi alpha-mannosidase II"/>
    <property type="match status" value="1"/>
</dbReference>
<evidence type="ECO:0000256" key="4">
    <source>
        <dbReference type="ARBA" id="ARBA00023295"/>
    </source>
</evidence>
<dbReference type="Pfam" id="PF11852">
    <property type="entry name" value="Pullul_strch_C"/>
    <property type="match status" value="1"/>
</dbReference>
<dbReference type="InterPro" id="IPR011839">
    <property type="entry name" value="Pullul_strch"/>
</dbReference>
<evidence type="ECO:0000313" key="12">
    <source>
        <dbReference type="Proteomes" id="UP000077363"/>
    </source>
</evidence>
<comment type="catalytic activity">
    <reaction evidence="5">
        <text>Hydrolysis of (1-&gt;6)-alpha-D-glucosidic linkages in pullulan, amylopectin and glycogen, and in the alpha- and beta-limit dextrins of amylopectin and glycogen.</text>
        <dbReference type="EC" id="3.2.1.41"/>
    </reaction>
</comment>
<dbReference type="GO" id="GO:0005975">
    <property type="term" value="P:carbohydrate metabolic process"/>
    <property type="evidence" value="ECO:0007669"/>
    <property type="project" value="InterPro"/>
</dbReference>
<evidence type="ECO:0000256" key="8">
    <source>
        <dbReference type="ARBA" id="ARBA00031076"/>
    </source>
</evidence>
<dbReference type="SUPFAM" id="SSF49452">
    <property type="entry name" value="Starch-binding domain-like"/>
    <property type="match status" value="3"/>
</dbReference>
<dbReference type="InterPro" id="IPR040671">
    <property type="entry name" value="Pullulanase_N2"/>
</dbReference>
<dbReference type="SMART" id="SM00642">
    <property type="entry name" value="Aamy"/>
    <property type="match status" value="1"/>
</dbReference>
<keyword evidence="2 9" id="KW-0732">Signal</keyword>
<accession>A0A172T8E3</accession>
<dbReference type="InterPro" id="IPR013780">
    <property type="entry name" value="Glyco_hydro_b"/>
</dbReference>
<dbReference type="InterPro" id="IPR006047">
    <property type="entry name" value="GH13_cat_dom"/>
</dbReference>
<dbReference type="SUPFAM" id="SSF51445">
    <property type="entry name" value="(Trans)glycosidases"/>
    <property type="match status" value="1"/>
</dbReference>
<dbReference type="CDD" id="cd02860">
    <property type="entry name" value="E_set_Pullulanase"/>
    <property type="match status" value="1"/>
</dbReference>
<protein>
    <recommendedName>
        <fullName evidence="6">pullulanase</fullName>
        <ecNumber evidence="6">3.2.1.41</ecNumber>
    </recommendedName>
    <alternativeName>
        <fullName evidence="7">Alpha-dextrin endo-1,6-alpha-glucosidase</fullName>
    </alternativeName>
    <alternativeName>
        <fullName evidence="8">Pullulan 6-glucanohydrolase</fullName>
    </alternativeName>
</protein>
<evidence type="ECO:0000256" key="2">
    <source>
        <dbReference type="ARBA" id="ARBA00022729"/>
    </source>
</evidence>
<evidence type="ECO:0000256" key="5">
    <source>
        <dbReference type="ARBA" id="ARBA00023965"/>
    </source>
</evidence>
<proteinExistence type="inferred from homology"/>
<feature type="signal peptide" evidence="9">
    <location>
        <begin position="1"/>
        <end position="18"/>
    </location>
</feature>
<name>A0A172T8E3_9DEIO</name>
<dbReference type="Gene3D" id="2.60.40.10">
    <property type="entry name" value="Immunoglobulins"/>
    <property type="match status" value="1"/>
</dbReference>
<evidence type="ECO:0000256" key="9">
    <source>
        <dbReference type="SAM" id="SignalP"/>
    </source>
</evidence>
<organism evidence="11 12">
    <name type="scientific">Deinococcus puniceus</name>
    <dbReference type="NCBI Taxonomy" id="1182568"/>
    <lineage>
        <taxon>Bacteria</taxon>
        <taxon>Thermotogati</taxon>
        <taxon>Deinococcota</taxon>
        <taxon>Deinococci</taxon>
        <taxon>Deinococcales</taxon>
        <taxon>Deinococcaceae</taxon>
        <taxon>Deinococcus</taxon>
    </lineage>
</organism>
<dbReference type="EC" id="3.2.1.41" evidence="6"/>
<evidence type="ECO:0000313" key="11">
    <source>
        <dbReference type="EMBL" id="ANE43217.1"/>
    </source>
</evidence>
<dbReference type="GO" id="GO:0051060">
    <property type="term" value="F:pullulanase activity"/>
    <property type="evidence" value="ECO:0007669"/>
    <property type="project" value="UniProtKB-EC"/>
</dbReference>
<dbReference type="InterPro" id="IPR004193">
    <property type="entry name" value="Glyco_hydro_13_N"/>
</dbReference>
<dbReference type="InterPro" id="IPR014756">
    <property type="entry name" value="Ig_E-set"/>
</dbReference>
<evidence type="ECO:0000259" key="10">
    <source>
        <dbReference type="SMART" id="SM00642"/>
    </source>
</evidence>
<dbReference type="STRING" id="1182568.SU48_04935"/>
<dbReference type="Gene3D" id="2.60.40.1110">
    <property type="match status" value="3"/>
</dbReference>
<dbReference type="PANTHER" id="PTHR43002">
    <property type="entry name" value="GLYCOGEN DEBRANCHING ENZYME"/>
    <property type="match status" value="1"/>
</dbReference>
<dbReference type="InterPro" id="IPR005323">
    <property type="entry name" value="CBM41_pullulanase"/>
</dbReference>
<keyword evidence="4" id="KW-0326">Glycosidase</keyword>
<dbReference type="Proteomes" id="UP000077363">
    <property type="component" value="Chromosome"/>
</dbReference>
<dbReference type="Pfam" id="PF03714">
    <property type="entry name" value="PUD"/>
    <property type="match status" value="3"/>
</dbReference>
<dbReference type="InterPro" id="IPR017853">
    <property type="entry name" value="GH"/>
</dbReference>
<dbReference type="Pfam" id="PF17967">
    <property type="entry name" value="Pullulanase_N2"/>
    <property type="match status" value="1"/>
</dbReference>
<dbReference type="RefSeq" id="WP_064014281.1">
    <property type="nucleotide sequence ID" value="NZ_CP011387.1"/>
</dbReference>
<reference evidence="11 12" key="1">
    <citation type="submission" date="2015-01" db="EMBL/GenBank/DDBJ databases">
        <title>Deinococcus puniceus/DY1/ whole genome sequencing.</title>
        <authorList>
            <person name="Kim M.K."/>
            <person name="Srinivasan S."/>
            <person name="Lee J.-J."/>
        </authorList>
    </citation>
    <scope>NUCLEOTIDE SEQUENCE [LARGE SCALE GENOMIC DNA]</scope>
    <source>
        <strain evidence="11 12">DY1</strain>
    </source>
</reference>
<dbReference type="InterPro" id="IPR013783">
    <property type="entry name" value="Ig-like_fold"/>
</dbReference>
<feature type="chain" id="PRO_5008000484" description="pullulanase" evidence="9">
    <location>
        <begin position="19"/>
        <end position="1236"/>
    </location>
</feature>
<dbReference type="EMBL" id="CP011387">
    <property type="protein sequence ID" value="ANE43217.1"/>
    <property type="molecule type" value="Genomic_DNA"/>
</dbReference>
<dbReference type="Pfam" id="PF02922">
    <property type="entry name" value="CBM_48"/>
    <property type="match status" value="1"/>
</dbReference>
<evidence type="ECO:0000256" key="1">
    <source>
        <dbReference type="ARBA" id="ARBA00008061"/>
    </source>
</evidence>
<dbReference type="CDD" id="cd10315">
    <property type="entry name" value="CBM41_pullulanase"/>
    <property type="match status" value="3"/>
</dbReference>
<dbReference type="Gene3D" id="2.60.40.1130">
    <property type="entry name" value="Rab geranylgeranyltransferase alpha-subunit, insert domain"/>
    <property type="match status" value="1"/>
</dbReference>
<dbReference type="KEGG" id="dpu:SU48_04935"/>
<dbReference type="SUPFAM" id="SSF81296">
    <property type="entry name" value="E set domains"/>
    <property type="match status" value="2"/>
</dbReference>
<sequence length="1236" mass="132410">MKRLATLMTLALAASAAAQTSLPQNTARIHYQRADGAYTGWGLHLWEDTAKPTEWTAPLAQAGKDDFGVYFDVALKPNAQKVGFIVHKGDEKSPDSDLWLDLSKGRELFLKSGGTLVAYAKGAALNVDASKAPVAQAAAQTVAQAAAPAAAPVSAAQPIPDNVLRVRYVRPDGNYEGWGLHVWEDTTTPTEWVKPLVQTGKDAGGAYWDVPLKAGAAKVNFIVHKGDEKDPGPDMSADLSKGREVTVTSGKEAFAYGAPAALNDPPVPANTARINYYRPDGKYDGWGLHVWEDTTKPTEWTAPLAQTGKNSFGVYWDVLMKEGWGKLNFIVHQGDTKDPGPDQTLNSSAGNQAWIVSGNAAVNTTRPDTSVRVVGDLTKQQAIMLGRDLVAVKPEFVQPGAFLTLHTAPDASLKLTPAGVDGGTTLTLNAVDGGLSAALKAKAPYLASYALLRVREEDRAKVGAALRGQVAVSSALPDGTLIDATGVQTAWALDELYAYDGPLGATWQGAKPTLRLWAPTAQDVKLRLSAADGTGERTLPMTRDAKGVWTAAGEANWKGLGYRYEVKVYAPSTGKVETNLVTDPYSVALSLNSTRSILTDLNDPSQKPAGWEGLKKPALRSASDLSFYELHLRDFSAADASVPAAQRGTYLAFTQAGSNGMKHLKALADAGLKAVHLLPTFDIATIEEDKTKWKATPDLSKLPPNSDQQQAAVTAVKDADPYNWGYDPYHYMAPEGSYAVNPADRTREYRSMVMALNAAGLRVVQDVVFNHTAASGQAERSVLDRIVPGYYHRLNVNGGVENSTCCSNTATEHAMMRRLMVDSLVLMAKAYKVDGFRFDLMGHHLVADMKAARAALDALTLAKDGVDGKSIYIYGEGWDFGEVQGNKRGVNATQINMYGQGIGTFNDRIRDAVRGGNPFGGLQDQGFATGLATLPNGQPQNTDRTKALQLADLVRVGLSGNLRDFKFTNGLGKETTGANVSYNGAPAGYAASPRETINYASAHDNQTLYDAVVLKAPAGATSAQRTRMQNLAHSVVLLGQGLPFSYAGDEILRSKSFDTDSYNSGDWFNTLDFTRASNGFGKGLPPAEKNEGNWNLYRPLLGNAAFKPSSTEITRAFDHYRDMLRVRYSSTLFRMDTAAQVQQNLKFLNTGPSQTPGVIVMRLTGTVNTTNPYRNVVVVFNGSGQTVNFSDPSLAGLNLSLHPVLAASTDSVVKTSKVAGSSLSVPGLTTAVFVGK</sequence>